<gene>
    <name evidence="8" type="ORF">BWR22_00835</name>
</gene>
<comment type="function">
    <text evidence="2 7">Catalyzes the epimerization of the C3' and C5'positions of dTDP-6-deoxy-D-xylo-4-hexulose, forming dTDP-6-deoxy-L-lyxo-4-hexulose.</text>
</comment>
<dbReference type="GO" id="GO:0008830">
    <property type="term" value="F:dTDP-4-dehydrorhamnose 3,5-epimerase activity"/>
    <property type="evidence" value="ECO:0007669"/>
    <property type="project" value="UniProtKB-UniRule"/>
</dbReference>
<organism evidence="8 9">
    <name type="scientific">Lacinutrix venerupis</name>
    <dbReference type="NCBI Taxonomy" id="1486034"/>
    <lineage>
        <taxon>Bacteria</taxon>
        <taxon>Pseudomonadati</taxon>
        <taxon>Bacteroidota</taxon>
        <taxon>Flavobacteriia</taxon>
        <taxon>Flavobacteriales</taxon>
        <taxon>Flavobacteriaceae</taxon>
        <taxon>Lacinutrix</taxon>
    </lineage>
</organism>
<comment type="pathway">
    <text evidence="7">Carbohydrate biosynthesis; dTDP-L-rhamnose biosynthesis.</text>
</comment>
<name>A0AAC9LK93_9FLAO</name>
<evidence type="ECO:0000313" key="9">
    <source>
        <dbReference type="Proteomes" id="UP000187506"/>
    </source>
</evidence>
<feature type="site" description="Participates in a stacking interaction with the thymidine ring of dTDP-4-oxo-6-deoxyglucose" evidence="6">
    <location>
        <position position="138"/>
    </location>
</feature>
<evidence type="ECO:0000256" key="7">
    <source>
        <dbReference type="RuleBase" id="RU364069"/>
    </source>
</evidence>
<evidence type="ECO:0000256" key="2">
    <source>
        <dbReference type="ARBA" id="ARBA00001997"/>
    </source>
</evidence>
<dbReference type="SUPFAM" id="SSF51182">
    <property type="entry name" value="RmlC-like cupins"/>
    <property type="match status" value="1"/>
</dbReference>
<accession>A0AAC9LK93</accession>
<protein>
    <recommendedName>
        <fullName evidence="4 7">dTDP-4-dehydrorhamnose 3,5-epimerase</fullName>
        <ecNumber evidence="3 7">5.1.3.13</ecNumber>
    </recommendedName>
    <alternativeName>
        <fullName evidence="7">Thymidine diphospho-4-keto-rhamnose 3,5-epimerase</fullName>
    </alternativeName>
</protein>
<dbReference type="AlphaFoldDB" id="A0AAC9LK93"/>
<feature type="active site" description="Proton acceptor" evidence="5">
    <location>
        <position position="62"/>
    </location>
</feature>
<evidence type="ECO:0000256" key="1">
    <source>
        <dbReference type="ARBA" id="ARBA00001298"/>
    </source>
</evidence>
<comment type="subunit">
    <text evidence="7">Homodimer.</text>
</comment>
<keyword evidence="9" id="KW-1185">Reference proteome</keyword>
<evidence type="ECO:0000256" key="5">
    <source>
        <dbReference type="PIRSR" id="PIRSR600888-1"/>
    </source>
</evidence>
<evidence type="ECO:0000256" key="3">
    <source>
        <dbReference type="ARBA" id="ARBA00012098"/>
    </source>
</evidence>
<dbReference type="KEGG" id="lvn:BWR22_00835"/>
<comment type="similarity">
    <text evidence="7">Belongs to the dTDP-4-dehydrorhamnose 3,5-epimerase family.</text>
</comment>
<dbReference type="GO" id="GO:0005829">
    <property type="term" value="C:cytosol"/>
    <property type="evidence" value="ECO:0007669"/>
    <property type="project" value="TreeGrafter"/>
</dbReference>
<dbReference type="GO" id="GO:0000271">
    <property type="term" value="P:polysaccharide biosynthetic process"/>
    <property type="evidence" value="ECO:0007669"/>
    <property type="project" value="TreeGrafter"/>
</dbReference>
<dbReference type="CDD" id="cd00438">
    <property type="entry name" value="cupin_RmlC"/>
    <property type="match status" value="1"/>
</dbReference>
<proteinExistence type="inferred from homology"/>
<comment type="catalytic activity">
    <reaction evidence="1 7">
        <text>dTDP-4-dehydro-6-deoxy-alpha-D-glucose = dTDP-4-dehydro-beta-L-rhamnose</text>
        <dbReference type="Rhea" id="RHEA:16969"/>
        <dbReference type="ChEBI" id="CHEBI:57649"/>
        <dbReference type="ChEBI" id="CHEBI:62830"/>
        <dbReference type="EC" id="5.1.3.13"/>
    </reaction>
</comment>
<dbReference type="Gene3D" id="2.60.120.10">
    <property type="entry name" value="Jelly Rolls"/>
    <property type="match status" value="1"/>
</dbReference>
<dbReference type="RefSeq" id="WP_076731554.1">
    <property type="nucleotide sequence ID" value="NZ_CP019352.1"/>
</dbReference>
<keyword evidence="7" id="KW-0413">Isomerase</keyword>
<feature type="active site" description="Proton donor" evidence="5">
    <location>
        <position position="132"/>
    </location>
</feature>
<evidence type="ECO:0000313" key="8">
    <source>
        <dbReference type="EMBL" id="APX98909.1"/>
    </source>
</evidence>
<dbReference type="InterPro" id="IPR011051">
    <property type="entry name" value="RmlC_Cupin_sf"/>
</dbReference>
<dbReference type="PANTHER" id="PTHR21047:SF2">
    <property type="entry name" value="THYMIDINE DIPHOSPHO-4-KETO-RHAMNOSE 3,5-EPIMERASE"/>
    <property type="match status" value="1"/>
</dbReference>
<sequence>MKVLETKLKDCYIIEPRVFEDKRGYFFESFNTKQFQELTHFKNTFIQDNESFSTKGVLRGLHYQTGEHAQSKLVRVIKGKVLDVAVDLRKNSKTFGEYVSVELSEDNKKQLLVPRGFAHGFVVLSDTAIFSYKCDNYYNKASEAGIIFNDKDLNIDWQLPQEELLVSDKDSILPAFKNAVIE</sequence>
<dbReference type="Pfam" id="PF00908">
    <property type="entry name" value="dTDP_sugar_isom"/>
    <property type="match status" value="1"/>
</dbReference>
<evidence type="ECO:0000256" key="6">
    <source>
        <dbReference type="PIRSR" id="PIRSR600888-3"/>
    </source>
</evidence>
<dbReference type="EMBL" id="CP019352">
    <property type="protein sequence ID" value="APX98909.1"/>
    <property type="molecule type" value="Genomic_DNA"/>
</dbReference>
<dbReference type="InterPro" id="IPR014710">
    <property type="entry name" value="RmlC-like_jellyroll"/>
</dbReference>
<dbReference type="GO" id="GO:0019305">
    <property type="term" value="P:dTDP-rhamnose biosynthetic process"/>
    <property type="evidence" value="ECO:0007669"/>
    <property type="project" value="UniProtKB-UniRule"/>
</dbReference>
<dbReference type="PANTHER" id="PTHR21047">
    <property type="entry name" value="DTDP-6-DEOXY-D-GLUCOSE-3,5 EPIMERASE"/>
    <property type="match status" value="1"/>
</dbReference>
<dbReference type="InterPro" id="IPR000888">
    <property type="entry name" value="RmlC-like"/>
</dbReference>
<evidence type="ECO:0000256" key="4">
    <source>
        <dbReference type="ARBA" id="ARBA00019595"/>
    </source>
</evidence>
<dbReference type="EC" id="5.1.3.13" evidence="3 7"/>
<reference evidence="8 9" key="1">
    <citation type="submission" date="2017-01" db="EMBL/GenBank/DDBJ databases">
        <title>Complete genome of Lacinutrix venerupis DOK2-8 isolated from seawater in Dokdo.</title>
        <authorList>
            <person name="Chi W.-J."/>
            <person name="Kim J.H."/>
        </authorList>
    </citation>
    <scope>NUCLEOTIDE SEQUENCE [LARGE SCALE GENOMIC DNA]</scope>
    <source>
        <strain evidence="8 9">DOK2-8</strain>
    </source>
</reference>
<dbReference type="Proteomes" id="UP000187506">
    <property type="component" value="Chromosome"/>
</dbReference>
<dbReference type="NCBIfam" id="TIGR01221">
    <property type="entry name" value="rmlC"/>
    <property type="match status" value="1"/>
</dbReference>